<sequence length="114" mass="13357">MIHWPLPWWFEHYSAELFTLPSPNRFLLLHEGASSAGAGPQFDESPEMPSPSNCRRKTWSVQNAFRVHSVVYSYIACIRIRTPRPFAIYILSISLFVRLAVRRARTRLVEVYYE</sequence>
<dbReference type="EMBL" id="BGZK01001274">
    <property type="protein sequence ID" value="GBP76062.1"/>
    <property type="molecule type" value="Genomic_DNA"/>
</dbReference>
<evidence type="ECO:0000313" key="1">
    <source>
        <dbReference type="EMBL" id="GBP76062.1"/>
    </source>
</evidence>
<dbReference type="AlphaFoldDB" id="A0A4C1YME2"/>
<comment type="caution">
    <text evidence="1">The sequence shown here is derived from an EMBL/GenBank/DDBJ whole genome shotgun (WGS) entry which is preliminary data.</text>
</comment>
<evidence type="ECO:0000313" key="2">
    <source>
        <dbReference type="Proteomes" id="UP000299102"/>
    </source>
</evidence>
<proteinExistence type="predicted"/>
<keyword evidence="2" id="KW-1185">Reference proteome</keyword>
<protein>
    <submittedName>
        <fullName evidence="1">Uncharacterized protein</fullName>
    </submittedName>
</protein>
<organism evidence="1 2">
    <name type="scientific">Eumeta variegata</name>
    <name type="common">Bagworm moth</name>
    <name type="synonym">Eumeta japonica</name>
    <dbReference type="NCBI Taxonomy" id="151549"/>
    <lineage>
        <taxon>Eukaryota</taxon>
        <taxon>Metazoa</taxon>
        <taxon>Ecdysozoa</taxon>
        <taxon>Arthropoda</taxon>
        <taxon>Hexapoda</taxon>
        <taxon>Insecta</taxon>
        <taxon>Pterygota</taxon>
        <taxon>Neoptera</taxon>
        <taxon>Endopterygota</taxon>
        <taxon>Lepidoptera</taxon>
        <taxon>Glossata</taxon>
        <taxon>Ditrysia</taxon>
        <taxon>Tineoidea</taxon>
        <taxon>Psychidae</taxon>
        <taxon>Oiketicinae</taxon>
        <taxon>Eumeta</taxon>
    </lineage>
</organism>
<accession>A0A4C1YME2</accession>
<reference evidence="1 2" key="1">
    <citation type="journal article" date="2019" name="Commun. Biol.">
        <title>The bagworm genome reveals a unique fibroin gene that provides high tensile strength.</title>
        <authorList>
            <person name="Kono N."/>
            <person name="Nakamura H."/>
            <person name="Ohtoshi R."/>
            <person name="Tomita M."/>
            <person name="Numata K."/>
            <person name="Arakawa K."/>
        </authorList>
    </citation>
    <scope>NUCLEOTIDE SEQUENCE [LARGE SCALE GENOMIC DNA]</scope>
</reference>
<name>A0A4C1YME2_EUMVA</name>
<gene>
    <name evidence="1" type="ORF">EVAR_44844_1</name>
</gene>
<dbReference type="Proteomes" id="UP000299102">
    <property type="component" value="Unassembled WGS sequence"/>
</dbReference>